<accession>A0A6S6S356</accession>
<protein>
    <recommendedName>
        <fullName evidence="3">Fatty acid hydroxylase domain-containing protein</fullName>
    </recommendedName>
</protein>
<keyword evidence="1" id="KW-1133">Transmembrane helix</keyword>
<evidence type="ECO:0000256" key="1">
    <source>
        <dbReference type="SAM" id="Phobius"/>
    </source>
</evidence>
<evidence type="ECO:0000313" key="2">
    <source>
        <dbReference type="EMBL" id="CAA6799329.1"/>
    </source>
</evidence>
<sequence length="196" mass="23984">MSVVYLWDMVLLIISYLIATLWEHYLHKEILHVKPKKAKKWQESYKLLYKGVYSHHVVHHKQFDSQEQREKLDKHLIKKFGQTNDRRQYGLTINTVWEYIMFMLPWFFIAPFVYLYFELYQFIIFTLVLMLPLLLSKFIHPFLHSDLENKSWIYNNFYTRKIYKTHRIHHEDDTKNFNLLLGGDWIMGTYEISSLG</sequence>
<name>A0A6S6S356_9BACT</name>
<dbReference type="EMBL" id="CACVAR010000039">
    <property type="protein sequence ID" value="CAA6799329.1"/>
    <property type="molecule type" value="Genomic_DNA"/>
</dbReference>
<keyword evidence="1" id="KW-0472">Membrane</keyword>
<evidence type="ECO:0008006" key="3">
    <source>
        <dbReference type="Google" id="ProtNLM"/>
    </source>
</evidence>
<reference evidence="2" key="1">
    <citation type="submission" date="2020-01" db="EMBL/GenBank/DDBJ databases">
        <authorList>
            <person name="Meier V. D."/>
            <person name="Meier V D."/>
        </authorList>
    </citation>
    <scope>NUCLEOTIDE SEQUENCE</scope>
    <source>
        <strain evidence="2">HLG_WM_MAG_03</strain>
    </source>
</reference>
<keyword evidence="1" id="KW-0812">Transmembrane</keyword>
<dbReference type="AlphaFoldDB" id="A0A6S6S356"/>
<proteinExistence type="predicted"/>
<feature type="transmembrane region" description="Helical" evidence="1">
    <location>
        <begin position="123"/>
        <end position="143"/>
    </location>
</feature>
<feature type="transmembrane region" description="Helical" evidence="1">
    <location>
        <begin position="6"/>
        <end position="26"/>
    </location>
</feature>
<feature type="transmembrane region" description="Helical" evidence="1">
    <location>
        <begin position="96"/>
        <end position="117"/>
    </location>
</feature>
<organism evidence="2">
    <name type="scientific">uncultured Sulfurovum sp</name>
    <dbReference type="NCBI Taxonomy" id="269237"/>
    <lineage>
        <taxon>Bacteria</taxon>
        <taxon>Pseudomonadati</taxon>
        <taxon>Campylobacterota</taxon>
        <taxon>Epsilonproteobacteria</taxon>
        <taxon>Campylobacterales</taxon>
        <taxon>Sulfurovaceae</taxon>
        <taxon>Sulfurovum</taxon>
        <taxon>environmental samples</taxon>
    </lineage>
</organism>
<gene>
    <name evidence="2" type="ORF">HELGO_WM30498</name>
</gene>